<evidence type="ECO:0000256" key="1">
    <source>
        <dbReference type="SAM" id="MobiDB-lite"/>
    </source>
</evidence>
<dbReference type="EMBL" id="JAHBCI010000008">
    <property type="protein sequence ID" value="KAG9498006.1"/>
    <property type="molecule type" value="Genomic_DNA"/>
</dbReference>
<comment type="caution">
    <text evidence="2">The sequence shown here is derived from an EMBL/GenBank/DDBJ whole genome shotgun (WGS) entry which is preliminary data.</text>
</comment>
<accession>A0A9P8IKD5</accession>
<name>A0A9P8IKD5_9HYPO</name>
<feature type="region of interest" description="Disordered" evidence="1">
    <location>
        <begin position="1"/>
        <end position="50"/>
    </location>
</feature>
<protein>
    <submittedName>
        <fullName evidence="2">Uncharacterized protein</fullName>
    </submittedName>
</protein>
<reference evidence="2" key="1">
    <citation type="journal article" date="2021" name="Mol. Plant Microbe Interact.">
        <title>Telomere to telomere genome assembly of Fusarium musae F31, causal agent of crown rot disease of banana.</title>
        <authorList>
            <person name="Degradi L."/>
            <person name="Tava V."/>
            <person name="Kunova A."/>
            <person name="Cortesi P."/>
            <person name="Saracchi M."/>
            <person name="Pasquali M."/>
        </authorList>
    </citation>
    <scope>NUCLEOTIDE SEQUENCE</scope>
    <source>
        <strain evidence="2">F31</strain>
    </source>
</reference>
<keyword evidence="3" id="KW-1185">Reference proteome</keyword>
<evidence type="ECO:0000313" key="2">
    <source>
        <dbReference type="EMBL" id="KAG9498006.1"/>
    </source>
</evidence>
<organism evidence="2 3">
    <name type="scientific">Fusarium musae</name>
    <dbReference type="NCBI Taxonomy" id="1042133"/>
    <lineage>
        <taxon>Eukaryota</taxon>
        <taxon>Fungi</taxon>
        <taxon>Dikarya</taxon>
        <taxon>Ascomycota</taxon>
        <taxon>Pezizomycotina</taxon>
        <taxon>Sordariomycetes</taxon>
        <taxon>Hypocreomycetidae</taxon>
        <taxon>Hypocreales</taxon>
        <taxon>Nectriaceae</taxon>
        <taxon>Fusarium</taxon>
    </lineage>
</organism>
<dbReference type="KEGG" id="fmu:J7337_010882"/>
<dbReference type="AlphaFoldDB" id="A0A9P8IKD5"/>
<gene>
    <name evidence="2" type="ORF">J7337_010882</name>
</gene>
<dbReference type="RefSeq" id="XP_044677006.1">
    <property type="nucleotide sequence ID" value="XM_044828452.1"/>
</dbReference>
<dbReference type="GeneID" id="68318738"/>
<sequence length="94" mass="10364">MAPDEPPAETGGDASTAAQPLHPVTHWEQLNEQEDAENNDADSVISNPAESTASMASSILSYRTIQGRTFHSERGNAQYWYFCVKMNPRIQALI</sequence>
<feature type="compositionally biased region" description="Acidic residues" evidence="1">
    <location>
        <begin position="31"/>
        <end position="40"/>
    </location>
</feature>
<dbReference type="Proteomes" id="UP000827133">
    <property type="component" value="Unassembled WGS sequence"/>
</dbReference>
<proteinExistence type="predicted"/>
<evidence type="ECO:0000313" key="3">
    <source>
        <dbReference type="Proteomes" id="UP000827133"/>
    </source>
</evidence>